<dbReference type="GeneID" id="92094795"/>
<accession>A0ABR1TPS8</accession>
<organism evidence="2 3">
    <name type="scientific">Apiospora phragmitis</name>
    <dbReference type="NCBI Taxonomy" id="2905665"/>
    <lineage>
        <taxon>Eukaryota</taxon>
        <taxon>Fungi</taxon>
        <taxon>Dikarya</taxon>
        <taxon>Ascomycota</taxon>
        <taxon>Pezizomycotina</taxon>
        <taxon>Sordariomycetes</taxon>
        <taxon>Xylariomycetidae</taxon>
        <taxon>Amphisphaeriales</taxon>
        <taxon>Apiosporaceae</taxon>
        <taxon>Apiospora</taxon>
    </lineage>
</organism>
<dbReference type="Proteomes" id="UP001480595">
    <property type="component" value="Unassembled WGS sequence"/>
</dbReference>
<feature type="compositionally biased region" description="Basic and acidic residues" evidence="1">
    <location>
        <begin position="113"/>
        <end position="123"/>
    </location>
</feature>
<feature type="compositionally biased region" description="Polar residues" evidence="1">
    <location>
        <begin position="31"/>
        <end position="50"/>
    </location>
</feature>
<feature type="compositionally biased region" description="Polar residues" evidence="1">
    <location>
        <begin position="176"/>
        <end position="185"/>
    </location>
</feature>
<feature type="compositionally biased region" description="Polar residues" evidence="1">
    <location>
        <begin position="78"/>
        <end position="89"/>
    </location>
</feature>
<feature type="compositionally biased region" description="Basic and acidic residues" evidence="1">
    <location>
        <begin position="256"/>
        <end position="274"/>
    </location>
</feature>
<feature type="compositionally biased region" description="Polar residues" evidence="1">
    <location>
        <begin position="133"/>
        <end position="142"/>
    </location>
</feature>
<evidence type="ECO:0000313" key="2">
    <source>
        <dbReference type="EMBL" id="KAK8048593.1"/>
    </source>
</evidence>
<feature type="region of interest" description="Disordered" evidence="1">
    <location>
        <begin position="462"/>
        <end position="513"/>
    </location>
</feature>
<comment type="caution">
    <text evidence="2">The sequence shown here is derived from an EMBL/GenBank/DDBJ whole genome shotgun (WGS) entry which is preliminary data.</text>
</comment>
<keyword evidence="3" id="KW-1185">Reference proteome</keyword>
<feature type="compositionally biased region" description="Basic and acidic residues" evidence="1">
    <location>
        <begin position="186"/>
        <end position="196"/>
    </location>
</feature>
<reference evidence="2 3" key="1">
    <citation type="submission" date="2023-01" db="EMBL/GenBank/DDBJ databases">
        <title>Analysis of 21 Apiospora genomes using comparative genomics revels a genus with tremendous synthesis potential of carbohydrate active enzymes and secondary metabolites.</title>
        <authorList>
            <person name="Sorensen T."/>
        </authorList>
    </citation>
    <scope>NUCLEOTIDE SEQUENCE [LARGE SCALE GENOMIC DNA]</scope>
    <source>
        <strain evidence="2 3">CBS 135458</strain>
    </source>
</reference>
<proteinExistence type="predicted"/>
<feature type="compositionally biased region" description="Acidic residues" evidence="1">
    <location>
        <begin position="284"/>
        <end position="293"/>
    </location>
</feature>
<name>A0ABR1TPS8_9PEZI</name>
<dbReference type="EMBL" id="JAQQWL010000011">
    <property type="protein sequence ID" value="KAK8048593.1"/>
    <property type="molecule type" value="Genomic_DNA"/>
</dbReference>
<dbReference type="RefSeq" id="XP_066710842.1">
    <property type="nucleotide sequence ID" value="XM_066861732.1"/>
</dbReference>
<sequence>MRSPYPGGRPSAGAGKTPMPRRSTFFIGPGSHSTASDSSTPRAAITTTGRSIEDEAAGNPQREQPTAADGDDEEGEMENQTTPKAQSPRQHVLSHPSNHPRGGSPRVPSTAGKSDEEHLDIKERLRRQIMAEDNQNTVCSSSDYDDDDEANTKVQLAQQRRQAAYGPPPRPYRAESPQQIPSTASKQDEEPLDIKERLRRQMMADDNQDAICSSSDDDEADAKVRLAQQRRQAVYGPPPRPYRAENPQQATAASRGGEKQEQLDLKEQLRRAITSEDNAQAVGSDDEESETDDQGSPKARSPPPSLQRHQKQRAPAGPSSKSKAGKQPLYTISAKEGNAPSPIQEEDGDEDKAAARTIPTAPSFSGRESKPSSLLTQSLMAQRAAAAGNINKAPAWLPTHHHLPHEQSQFPLTVSMHFQAKDAAKRGLPEVLTTVVHDVPALLKAQKQETQKSLQEMARYTKMGRRTGLPLRRIEEEDDKKKEAYDKKKQEDTKKKQADAQKDDQKGKAARAAETDFTAAAAAIAGGGAADSHPRPPPRAYCIGSHVSDHRKDYLRSQPMPKYGWHPQW</sequence>
<evidence type="ECO:0000313" key="3">
    <source>
        <dbReference type="Proteomes" id="UP001480595"/>
    </source>
</evidence>
<feature type="compositionally biased region" description="Basic and acidic residues" evidence="1">
    <location>
        <begin position="472"/>
        <end position="513"/>
    </location>
</feature>
<protein>
    <submittedName>
        <fullName evidence="2">Uncharacterized protein</fullName>
    </submittedName>
</protein>
<evidence type="ECO:0000256" key="1">
    <source>
        <dbReference type="SAM" id="MobiDB-lite"/>
    </source>
</evidence>
<gene>
    <name evidence="2" type="ORF">PG994_010323</name>
</gene>
<feature type="region of interest" description="Disordered" evidence="1">
    <location>
        <begin position="525"/>
        <end position="550"/>
    </location>
</feature>
<feature type="region of interest" description="Disordered" evidence="1">
    <location>
        <begin position="1"/>
        <end position="374"/>
    </location>
</feature>